<proteinExistence type="predicted"/>
<dbReference type="Proteomes" id="UP000663870">
    <property type="component" value="Unassembled WGS sequence"/>
</dbReference>
<reference evidence="1" key="1">
    <citation type="submission" date="2021-02" db="EMBL/GenBank/DDBJ databases">
        <authorList>
            <person name="Nowell W R."/>
        </authorList>
    </citation>
    <scope>NUCLEOTIDE SEQUENCE</scope>
</reference>
<gene>
    <name evidence="2" type="ORF">JXQ802_LOCUS58808</name>
    <name evidence="1" type="ORF">PYM288_LOCUS42170</name>
</gene>
<organism evidence="1 3">
    <name type="scientific">Rotaria sordida</name>
    <dbReference type="NCBI Taxonomy" id="392033"/>
    <lineage>
        <taxon>Eukaryota</taxon>
        <taxon>Metazoa</taxon>
        <taxon>Spiralia</taxon>
        <taxon>Gnathifera</taxon>
        <taxon>Rotifera</taxon>
        <taxon>Eurotatoria</taxon>
        <taxon>Bdelloidea</taxon>
        <taxon>Philodinida</taxon>
        <taxon>Philodinidae</taxon>
        <taxon>Rotaria</taxon>
    </lineage>
</organism>
<dbReference type="AlphaFoldDB" id="A0A815Y2V0"/>
<accession>A0A815Y2V0</accession>
<feature type="non-terminal residue" evidence="1">
    <location>
        <position position="1"/>
    </location>
</feature>
<name>A0A815Y2V0_9BILA</name>
<dbReference type="EMBL" id="CAJNOH010015608">
    <property type="protein sequence ID" value="CAF1564927.1"/>
    <property type="molecule type" value="Genomic_DNA"/>
</dbReference>
<evidence type="ECO:0000313" key="1">
    <source>
        <dbReference type="EMBL" id="CAF1564927.1"/>
    </source>
</evidence>
<protein>
    <submittedName>
        <fullName evidence="1">Uncharacterized protein</fullName>
    </submittedName>
</protein>
<dbReference type="EMBL" id="CAJNOL010017527">
    <property type="protein sequence ID" value="CAF1678770.1"/>
    <property type="molecule type" value="Genomic_DNA"/>
</dbReference>
<evidence type="ECO:0000313" key="3">
    <source>
        <dbReference type="Proteomes" id="UP000663854"/>
    </source>
</evidence>
<evidence type="ECO:0000313" key="4">
    <source>
        <dbReference type="Proteomes" id="UP000663870"/>
    </source>
</evidence>
<feature type="non-terminal residue" evidence="1">
    <location>
        <position position="352"/>
    </location>
</feature>
<evidence type="ECO:0000313" key="2">
    <source>
        <dbReference type="EMBL" id="CAF1678770.1"/>
    </source>
</evidence>
<dbReference type="Proteomes" id="UP000663854">
    <property type="component" value="Unassembled WGS sequence"/>
</dbReference>
<comment type="caution">
    <text evidence="1">The sequence shown here is derived from an EMBL/GenBank/DDBJ whole genome shotgun (WGS) entry which is preliminary data.</text>
</comment>
<keyword evidence="4" id="KW-1185">Reference proteome</keyword>
<sequence>FRQSCLDTIENFRHIYDFLASNDETCNLLSRFRLWPIIFIPRTQNTGDFLFVQQTFWNDPISLLSLQDTIVDSNGRIPIRSYYNDDSILTTFFLKILHVELHPTIDDYLPLLSIDQDINKIWQIIEIITKLAVEQSKQNEVREKCLNIEFIPCMGDKQKLVKYTDHPFYPHDIDIANLFSDILSIIRLPGFAIDTYFQEQFRSLFSIETLDKIIQTKVNVENEQLSINLTDFYSCSIDLIQYFLLSKEYISTARSIYLSSVFNRMHFVCVDRIHLSHCYGINIIKSTSTSYSRDTYIDEQSGKFYILKKYETSEMRYIDTMVDFIVEDDKIRSQLSSYIKRLLQRYQTDGED</sequence>